<feature type="domain" description="Right handed beta helix" evidence="1">
    <location>
        <begin position="397"/>
        <end position="554"/>
    </location>
</feature>
<dbReference type="AlphaFoldDB" id="A0A060I002"/>
<sequence length="698" mass="72429">MPVSTASTVWRDYVTDGVPASGNHKPAKASIRAWGTWLESFISAIGANAGAIYATKAELDADLSKVANTMAWVMSDTTTANNGVYRKSGASGTGSWARVADLPYSFITAVDAGAGTPNAIQATSTIPISESALVIMNVLETNTGSPVTVSFNGGSALTINSNSGNDISAGGLVAGMQVLGVVDGTVFRIVSDQVSSSIVAEAEAAASDAVDAKNAAEAAAASVNLPTPVALNYIRVKADLSGYETRTPTQVRTDIGAASTDRSVKSFGAKGDAIIIRAAITISSGAAALTVTGANFQTTDVGKSIAVEGAGAGGATLYSTILSRTSTTQVTLANNAGTTVTATTKTVTYGTDDTAAFNAAIADIVRQVSSSDNAVFGGTVVVDAGGRYYLASSIAINKHGVKIRGAGSHTDTCVIVAHEGYGFSFENADSSTALMRSNRVEGLRFLSTASTRAAGSGAIFMNRALQFVVQDCWIAGRQQFAIHLQDCLDGIVRTNRIDGPVEASINGFTYGIWLDSASTLSGPNQITIENNWIENANTAGIRVTGGTSFSGNQVNIRENLIQGGSGNGIMYDKQNGLFVLRNWFEDNGRDAVSGRAAILDIGDNVSHLVVFKENVFGGNGNANADFRQFSIQKVSGFKVLENFFTGGSHIRCSTTTSYKVYIADNWSSGTTPTVDAMTSDVTYARNIYGDTGTAWTTG</sequence>
<evidence type="ECO:0000259" key="1">
    <source>
        <dbReference type="Pfam" id="PF13229"/>
    </source>
</evidence>
<dbReference type="InterPro" id="IPR006626">
    <property type="entry name" value="PbH1"/>
</dbReference>
<dbReference type="EMBL" id="CP006986">
    <property type="protein sequence ID" value="AIC27059.1"/>
    <property type="molecule type" value="Genomic_DNA"/>
</dbReference>
<organism evidence="2 3">
    <name type="scientific">Rhizobium etli bv. mimosae str. IE4771</name>
    <dbReference type="NCBI Taxonomy" id="1432050"/>
    <lineage>
        <taxon>Bacteria</taxon>
        <taxon>Pseudomonadati</taxon>
        <taxon>Pseudomonadota</taxon>
        <taxon>Alphaproteobacteria</taxon>
        <taxon>Hyphomicrobiales</taxon>
        <taxon>Rhizobiaceae</taxon>
        <taxon>Rhizobium/Agrobacterium group</taxon>
        <taxon>Rhizobium</taxon>
    </lineage>
</organism>
<proteinExistence type="predicted"/>
<dbReference type="Proteomes" id="UP000027180">
    <property type="component" value="Chromosome"/>
</dbReference>
<dbReference type="InterPro" id="IPR012334">
    <property type="entry name" value="Pectin_lyas_fold"/>
</dbReference>
<dbReference type="SUPFAM" id="SSF51126">
    <property type="entry name" value="Pectin lyase-like"/>
    <property type="match status" value="1"/>
</dbReference>
<dbReference type="GO" id="GO:0016829">
    <property type="term" value="F:lyase activity"/>
    <property type="evidence" value="ECO:0007669"/>
    <property type="project" value="UniProtKB-KW"/>
</dbReference>
<keyword evidence="2" id="KW-0456">Lyase</keyword>
<dbReference type="RefSeq" id="WP_038688536.1">
    <property type="nucleotide sequence ID" value="NZ_CP006986.1"/>
</dbReference>
<reference evidence="2 3" key="1">
    <citation type="submission" date="2013-12" db="EMBL/GenBank/DDBJ databases">
        <title>Complete genome sequence of Rhizobium etli bv. mimosae IE4771.</title>
        <authorList>
            <person name="Bustos P."/>
            <person name="Santamaria R.I."/>
            <person name="Lozano L."/>
            <person name="Ormeno-Orrillo E."/>
            <person name="Rogel M.A."/>
            <person name="Romero D."/>
            <person name="Cevallos M.A."/>
            <person name="Martinez-Romero E."/>
            <person name="Gonzalez V."/>
        </authorList>
    </citation>
    <scope>NUCLEOTIDE SEQUENCE [LARGE SCALE GENOMIC DNA]</scope>
    <source>
        <strain evidence="2 3">IE4771</strain>
    </source>
</reference>
<evidence type="ECO:0000313" key="2">
    <source>
        <dbReference type="EMBL" id="AIC27059.1"/>
    </source>
</evidence>
<dbReference type="InterPro" id="IPR039448">
    <property type="entry name" value="Beta_helix"/>
</dbReference>
<dbReference type="SMART" id="SM00710">
    <property type="entry name" value="PbH1"/>
    <property type="match status" value="3"/>
</dbReference>
<dbReference type="HOGENOM" id="CLU_394755_0_0_5"/>
<gene>
    <name evidence="2" type="ORF">IE4771_CH01942</name>
</gene>
<accession>A0A060I002</accession>
<protein>
    <submittedName>
        <fullName evidence="2">Pectin lyase fold/virulence factor domain-containing protein</fullName>
    </submittedName>
</protein>
<dbReference type="OrthoDB" id="7779280at2"/>
<evidence type="ECO:0000313" key="3">
    <source>
        <dbReference type="Proteomes" id="UP000027180"/>
    </source>
</evidence>
<dbReference type="Pfam" id="PF13229">
    <property type="entry name" value="Beta_helix"/>
    <property type="match status" value="1"/>
</dbReference>
<dbReference type="InterPro" id="IPR011050">
    <property type="entry name" value="Pectin_lyase_fold/virulence"/>
</dbReference>
<dbReference type="Gene3D" id="2.160.20.10">
    <property type="entry name" value="Single-stranded right-handed beta-helix, Pectin lyase-like"/>
    <property type="match status" value="1"/>
</dbReference>
<dbReference type="KEGG" id="rei:IE4771_CH01942"/>
<name>A0A060I002_RHIET</name>